<keyword evidence="1" id="KW-0175">Coiled coil</keyword>
<dbReference type="Proteomes" id="UP000309561">
    <property type="component" value="Unassembled WGS sequence"/>
</dbReference>
<dbReference type="Gene3D" id="3.40.50.300">
    <property type="entry name" value="P-loop containing nucleotide triphosphate hydrolases"/>
    <property type="match status" value="1"/>
</dbReference>
<keyword evidence="3" id="KW-1185">Reference proteome</keyword>
<name>A0A4V5TMA7_9BACT</name>
<sequence>MKQTCILVLGMHRSGTSALTGTLNLLDIDLGSELMKANFANEKGFFENSYLMHFNDKLLRRVNSSWDDIFFDYDEKEQFIDENDKDELKNILLQEFNNSTLFAIKDPRICYLFPLYEEALSELQIGIKVLLPYRNPLEVAQSLEKRNGFSIEKSVALWLNHFLEAELRSRPYKRYFLKFDTLLGETEQTVKQIDDFLNTDLFEAYIKNKTEINSFLEPNLKHNNLDKLALQKGIRFVLEDFLNLYHQDLNSVSKETFDAMRHKNDEIRRFYSACTLDLKIELDNAKNELDNAKNELNNTKKELSSANIAMQALKQELAMVYESKSWKITKPLRIIKTYIKG</sequence>
<feature type="coiled-coil region" evidence="1">
    <location>
        <begin position="275"/>
        <end position="316"/>
    </location>
</feature>
<dbReference type="InterPro" id="IPR014556">
    <property type="entry name" value="UCP029407"/>
</dbReference>
<comment type="caution">
    <text evidence="2">The sequence shown here is derived from an EMBL/GenBank/DDBJ whole genome shotgun (WGS) entry which is preliminary data.</text>
</comment>
<evidence type="ECO:0000313" key="3">
    <source>
        <dbReference type="Proteomes" id="UP000309561"/>
    </source>
</evidence>
<gene>
    <name evidence="2" type="ORF">FCU45_04745</name>
</gene>
<dbReference type="RefSeq" id="WP_137012814.1">
    <property type="nucleotide sequence ID" value="NZ_SZPX01000003.1"/>
</dbReference>
<dbReference type="PIRSF" id="PIRSF029407">
    <property type="entry name" value="UCP029407"/>
    <property type="match status" value="1"/>
</dbReference>
<evidence type="ECO:0000256" key="1">
    <source>
        <dbReference type="SAM" id="Coils"/>
    </source>
</evidence>
<protein>
    <recommendedName>
        <fullName evidence="4">Sulfotransferase family protein</fullName>
    </recommendedName>
</protein>
<evidence type="ECO:0000313" key="2">
    <source>
        <dbReference type="EMBL" id="TKI69923.1"/>
    </source>
</evidence>
<evidence type="ECO:0008006" key="4">
    <source>
        <dbReference type="Google" id="ProtNLM"/>
    </source>
</evidence>
<dbReference type="SUPFAM" id="SSF52540">
    <property type="entry name" value="P-loop containing nucleoside triphosphate hydrolases"/>
    <property type="match status" value="1"/>
</dbReference>
<dbReference type="OrthoDB" id="9816424at2"/>
<accession>A0A4V5TMA7</accession>
<reference evidence="2 3" key="1">
    <citation type="submission" date="2019-04" db="EMBL/GenBank/DDBJ databases">
        <title>Sulfurimonas crateris sp. nov. a facultative anaerobic sulfur-oxidizing chemolithautotrophic bacterium isolated from a terrestrial mud vulcano.</title>
        <authorList>
            <person name="Ratnikova N.M."/>
            <person name="Slobodkin A.I."/>
            <person name="Merkel A.Y."/>
            <person name="Novikov A."/>
            <person name="Bonch-Osmolovskaya E.A."/>
            <person name="Slobodkina G.B."/>
        </authorList>
    </citation>
    <scope>NUCLEOTIDE SEQUENCE [LARGE SCALE GENOMIC DNA]</scope>
    <source>
        <strain evidence="2 3">SN118</strain>
    </source>
</reference>
<dbReference type="InterPro" id="IPR027417">
    <property type="entry name" value="P-loop_NTPase"/>
</dbReference>
<dbReference type="EMBL" id="SZPX01000003">
    <property type="protein sequence ID" value="TKI69923.1"/>
    <property type="molecule type" value="Genomic_DNA"/>
</dbReference>
<organism evidence="2 3">
    <name type="scientific">Sulfurimonas crateris</name>
    <dbReference type="NCBI Taxonomy" id="2574727"/>
    <lineage>
        <taxon>Bacteria</taxon>
        <taxon>Pseudomonadati</taxon>
        <taxon>Campylobacterota</taxon>
        <taxon>Epsilonproteobacteria</taxon>
        <taxon>Campylobacterales</taxon>
        <taxon>Sulfurimonadaceae</taxon>
        <taxon>Sulfurimonas</taxon>
    </lineage>
</organism>
<proteinExistence type="predicted"/>
<dbReference type="AlphaFoldDB" id="A0A4V5TMA7"/>